<dbReference type="GO" id="GO:0006396">
    <property type="term" value="P:RNA processing"/>
    <property type="evidence" value="ECO:0007669"/>
    <property type="project" value="InterPro"/>
</dbReference>
<gene>
    <name evidence="2" type="ORF">EJD97_017765</name>
</gene>
<dbReference type="Gene3D" id="1.10.1520.10">
    <property type="entry name" value="Ribonuclease III domain"/>
    <property type="match status" value="1"/>
</dbReference>
<protein>
    <recommendedName>
        <fullName evidence="1">RNase III domain-containing protein</fullName>
    </recommendedName>
</protein>
<name>A0A6N2B2G0_SOLCI</name>
<dbReference type="GO" id="GO:0004525">
    <property type="term" value="F:ribonuclease III activity"/>
    <property type="evidence" value="ECO:0007669"/>
    <property type="project" value="InterPro"/>
</dbReference>
<feature type="non-terminal residue" evidence="2">
    <location>
        <position position="1"/>
    </location>
</feature>
<accession>A0A6N2B2G0</accession>
<evidence type="ECO:0000259" key="1">
    <source>
        <dbReference type="PROSITE" id="PS50142"/>
    </source>
</evidence>
<feature type="domain" description="RNase III" evidence="1">
    <location>
        <begin position="38"/>
        <end position="85"/>
    </location>
</feature>
<dbReference type="SUPFAM" id="SSF69065">
    <property type="entry name" value="RNase III domain-like"/>
    <property type="match status" value="1"/>
</dbReference>
<dbReference type="EMBL" id="RXGB01004748">
    <property type="protein sequence ID" value="TMW89012.1"/>
    <property type="molecule type" value="Genomic_DNA"/>
</dbReference>
<dbReference type="PROSITE" id="PS50142">
    <property type="entry name" value="RNASE_3_2"/>
    <property type="match status" value="1"/>
</dbReference>
<reference evidence="2" key="1">
    <citation type="submission" date="2019-05" db="EMBL/GenBank/DDBJ databases">
        <title>The de novo reference genome and transcriptome assemblies of the wild tomato species Solanum chilense.</title>
        <authorList>
            <person name="Stam R."/>
            <person name="Nosenko T."/>
            <person name="Hoerger A.C."/>
            <person name="Stephan W."/>
            <person name="Seidel M.A."/>
            <person name="Kuhn J.M.M."/>
            <person name="Haberer G."/>
            <person name="Tellier A."/>
        </authorList>
    </citation>
    <scope>NUCLEOTIDE SEQUENCE</scope>
    <source>
        <tissue evidence="2">Mature leaves</tissue>
    </source>
</reference>
<comment type="caution">
    <text evidence="2">The sequence shown here is derived from an EMBL/GenBank/DDBJ whole genome shotgun (WGS) entry which is preliminary data.</text>
</comment>
<proteinExistence type="predicted"/>
<dbReference type="InterPro" id="IPR036389">
    <property type="entry name" value="RNase_III_sf"/>
</dbReference>
<dbReference type="InterPro" id="IPR000999">
    <property type="entry name" value="RNase_III_dom"/>
</dbReference>
<dbReference type="AlphaFoldDB" id="A0A6N2B2G0"/>
<evidence type="ECO:0000313" key="2">
    <source>
        <dbReference type="EMBL" id="TMW89012.1"/>
    </source>
</evidence>
<sequence>RGLWGDIDFIHALMQSNFIVNAKKLVNVRHLEITATLHVSRAFAHLEFLGYVVLHYVVTTHLYFNYSRLIPRLIIYLRSTFVNNECSAQSEDKASMLEHIVHASR</sequence>
<organism evidence="2">
    <name type="scientific">Solanum chilense</name>
    <name type="common">Tomato</name>
    <name type="synonym">Lycopersicon chilense</name>
    <dbReference type="NCBI Taxonomy" id="4083"/>
    <lineage>
        <taxon>Eukaryota</taxon>
        <taxon>Viridiplantae</taxon>
        <taxon>Streptophyta</taxon>
        <taxon>Embryophyta</taxon>
        <taxon>Tracheophyta</taxon>
        <taxon>Spermatophyta</taxon>
        <taxon>Magnoliopsida</taxon>
        <taxon>eudicotyledons</taxon>
        <taxon>Gunneridae</taxon>
        <taxon>Pentapetalae</taxon>
        <taxon>asterids</taxon>
        <taxon>lamiids</taxon>
        <taxon>Solanales</taxon>
        <taxon>Solanaceae</taxon>
        <taxon>Solanoideae</taxon>
        <taxon>Solaneae</taxon>
        <taxon>Solanum</taxon>
        <taxon>Solanum subgen. Lycopersicon</taxon>
    </lineage>
</organism>